<comment type="caution">
    <text evidence="2">The sequence shown here is derived from an EMBL/GenBank/DDBJ whole genome shotgun (WGS) entry which is preliminary data.</text>
</comment>
<evidence type="ECO:0000313" key="3">
    <source>
        <dbReference type="Proteomes" id="UP001620461"/>
    </source>
</evidence>
<evidence type="ECO:0008006" key="4">
    <source>
        <dbReference type="Google" id="ProtNLM"/>
    </source>
</evidence>
<feature type="region of interest" description="Disordered" evidence="1">
    <location>
        <begin position="1"/>
        <end position="65"/>
    </location>
</feature>
<dbReference type="Proteomes" id="UP001620461">
    <property type="component" value="Unassembled WGS sequence"/>
</dbReference>
<dbReference type="RefSeq" id="WP_404545014.1">
    <property type="nucleotide sequence ID" value="NZ_JADIKJ010000002.1"/>
</dbReference>
<sequence length="65" mass="6635">MVSTNKSSGGGDHASHEQHVKAGEQSHKNTPSKSASSGSSSPGNSRGGSPEQHAKAGQQSHKNDR</sequence>
<reference evidence="2 3" key="1">
    <citation type="submission" date="2020-10" db="EMBL/GenBank/DDBJ databases">
        <title>Phylogeny of dyella-like bacteria.</title>
        <authorList>
            <person name="Fu J."/>
        </authorList>
    </citation>
    <scope>NUCLEOTIDE SEQUENCE [LARGE SCALE GENOMIC DNA]</scope>
    <source>
        <strain evidence="2 3">JP1</strain>
    </source>
</reference>
<evidence type="ECO:0000313" key="2">
    <source>
        <dbReference type="EMBL" id="MFK2899329.1"/>
    </source>
</evidence>
<keyword evidence="3" id="KW-1185">Reference proteome</keyword>
<name>A0ABW8JE15_9GAMM</name>
<protein>
    <recommendedName>
        <fullName evidence="4">Stress-induced acidophilic repeat motif-containing protein</fullName>
    </recommendedName>
</protein>
<organism evidence="2 3">
    <name type="scientific">Dyella jejuensis</name>
    <dbReference type="NCBI Taxonomy" id="1432009"/>
    <lineage>
        <taxon>Bacteria</taxon>
        <taxon>Pseudomonadati</taxon>
        <taxon>Pseudomonadota</taxon>
        <taxon>Gammaproteobacteria</taxon>
        <taxon>Lysobacterales</taxon>
        <taxon>Rhodanobacteraceae</taxon>
        <taxon>Dyella</taxon>
    </lineage>
</organism>
<dbReference type="EMBL" id="JADIKJ010000002">
    <property type="protein sequence ID" value="MFK2899329.1"/>
    <property type="molecule type" value="Genomic_DNA"/>
</dbReference>
<proteinExistence type="predicted"/>
<evidence type="ECO:0000256" key="1">
    <source>
        <dbReference type="SAM" id="MobiDB-lite"/>
    </source>
</evidence>
<accession>A0ABW8JE15</accession>
<feature type="compositionally biased region" description="Basic and acidic residues" evidence="1">
    <location>
        <begin position="13"/>
        <end position="27"/>
    </location>
</feature>
<gene>
    <name evidence="2" type="ORF">ISP15_03210</name>
</gene>
<feature type="compositionally biased region" description="Low complexity" evidence="1">
    <location>
        <begin position="31"/>
        <end position="50"/>
    </location>
</feature>